<organism evidence="2 3">
    <name type="scientific">Litoribaculum gwangyangense</name>
    <dbReference type="NCBI Taxonomy" id="1130722"/>
    <lineage>
        <taxon>Bacteria</taxon>
        <taxon>Pseudomonadati</taxon>
        <taxon>Bacteroidota</taxon>
        <taxon>Flavobacteriia</taxon>
        <taxon>Flavobacteriales</taxon>
        <taxon>Flavobacteriaceae</taxon>
        <taxon>Litoribaculum</taxon>
    </lineage>
</organism>
<keyword evidence="1" id="KW-0812">Transmembrane</keyword>
<dbReference type="Proteomes" id="UP001501433">
    <property type="component" value="Unassembled WGS sequence"/>
</dbReference>
<name>A0ABP9CMY5_9FLAO</name>
<keyword evidence="3" id="KW-1185">Reference proteome</keyword>
<proteinExistence type="predicted"/>
<comment type="caution">
    <text evidence="2">The sequence shown here is derived from an EMBL/GenBank/DDBJ whole genome shotgun (WGS) entry which is preliminary data.</text>
</comment>
<dbReference type="RefSeq" id="WP_345276865.1">
    <property type="nucleotide sequence ID" value="NZ_BAABJW010000003.1"/>
</dbReference>
<feature type="transmembrane region" description="Helical" evidence="1">
    <location>
        <begin position="60"/>
        <end position="83"/>
    </location>
</feature>
<evidence type="ECO:0000313" key="2">
    <source>
        <dbReference type="EMBL" id="GAA4812774.1"/>
    </source>
</evidence>
<dbReference type="EMBL" id="BAABJW010000003">
    <property type="protein sequence ID" value="GAA4812774.1"/>
    <property type="molecule type" value="Genomic_DNA"/>
</dbReference>
<keyword evidence="1" id="KW-1133">Transmembrane helix</keyword>
<sequence>MDLVLTTQDLEPLPKQVEEPIMTYSGFLNSSYKSIVKDNYNGKNTNSIFNIKQRIKNRNFTNCCSVGVALKLSVFLTLMILIFN</sequence>
<reference evidence="3" key="1">
    <citation type="journal article" date="2019" name="Int. J. Syst. Evol. Microbiol.">
        <title>The Global Catalogue of Microorganisms (GCM) 10K type strain sequencing project: providing services to taxonomists for standard genome sequencing and annotation.</title>
        <authorList>
            <consortium name="The Broad Institute Genomics Platform"/>
            <consortium name="The Broad Institute Genome Sequencing Center for Infectious Disease"/>
            <person name="Wu L."/>
            <person name="Ma J."/>
        </authorList>
    </citation>
    <scope>NUCLEOTIDE SEQUENCE [LARGE SCALE GENOMIC DNA]</scope>
    <source>
        <strain evidence="3">JCM 18325</strain>
    </source>
</reference>
<keyword evidence="1" id="KW-0472">Membrane</keyword>
<accession>A0ABP9CMY5</accession>
<evidence type="ECO:0000256" key="1">
    <source>
        <dbReference type="SAM" id="Phobius"/>
    </source>
</evidence>
<evidence type="ECO:0000313" key="3">
    <source>
        <dbReference type="Proteomes" id="UP001501433"/>
    </source>
</evidence>
<protein>
    <submittedName>
        <fullName evidence="2">Uncharacterized protein</fullName>
    </submittedName>
</protein>
<gene>
    <name evidence="2" type="ORF">GCM10023330_20320</name>
</gene>